<evidence type="ECO:0000256" key="2">
    <source>
        <dbReference type="SAM" id="SignalP"/>
    </source>
</evidence>
<feature type="signal peptide" evidence="2">
    <location>
        <begin position="1"/>
        <end position="19"/>
    </location>
</feature>
<accession>A0A9P9ALD9</accession>
<reference evidence="3 4" key="1">
    <citation type="journal article" date="2021" name="Nat. Commun.">
        <title>Genetic determinants of endophytism in the Arabidopsis root mycobiome.</title>
        <authorList>
            <person name="Mesny F."/>
            <person name="Miyauchi S."/>
            <person name="Thiergart T."/>
            <person name="Pickel B."/>
            <person name="Atanasova L."/>
            <person name="Karlsson M."/>
            <person name="Huettel B."/>
            <person name="Barry K.W."/>
            <person name="Haridas S."/>
            <person name="Chen C."/>
            <person name="Bauer D."/>
            <person name="Andreopoulos W."/>
            <person name="Pangilinan J."/>
            <person name="LaButti K."/>
            <person name="Riley R."/>
            <person name="Lipzen A."/>
            <person name="Clum A."/>
            <person name="Drula E."/>
            <person name="Henrissat B."/>
            <person name="Kohler A."/>
            <person name="Grigoriev I.V."/>
            <person name="Martin F.M."/>
            <person name="Hacquard S."/>
        </authorList>
    </citation>
    <scope>NUCLEOTIDE SEQUENCE [LARGE SCALE GENOMIC DNA]</scope>
    <source>
        <strain evidence="3 4">MPI-CAGE-CH-0241</strain>
    </source>
</reference>
<name>A0A9P9ALD9_9HYPO</name>
<dbReference type="Proteomes" id="UP000777438">
    <property type="component" value="Unassembled WGS sequence"/>
</dbReference>
<gene>
    <name evidence="3" type="ORF">B0T10DRAFT_206057</name>
</gene>
<evidence type="ECO:0000313" key="3">
    <source>
        <dbReference type="EMBL" id="KAH6874424.1"/>
    </source>
</evidence>
<feature type="chain" id="PRO_5040204053" evidence="2">
    <location>
        <begin position="20"/>
        <end position="250"/>
    </location>
</feature>
<dbReference type="EMBL" id="JAGPYM010000039">
    <property type="protein sequence ID" value="KAH6874424.1"/>
    <property type="molecule type" value="Genomic_DNA"/>
</dbReference>
<protein>
    <submittedName>
        <fullName evidence="3">Uncharacterized protein</fullName>
    </submittedName>
</protein>
<evidence type="ECO:0000256" key="1">
    <source>
        <dbReference type="SAM" id="MobiDB-lite"/>
    </source>
</evidence>
<keyword evidence="4" id="KW-1185">Reference proteome</keyword>
<comment type="caution">
    <text evidence="3">The sequence shown here is derived from an EMBL/GenBank/DDBJ whole genome shotgun (WGS) entry which is preliminary data.</text>
</comment>
<organism evidence="3 4">
    <name type="scientific">Thelonectria olida</name>
    <dbReference type="NCBI Taxonomy" id="1576542"/>
    <lineage>
        <taxon>Eukaryota</taxon>
        <taxon>Fungi</taxon>
        <taxon>Dikarya</taxon>
        <taxon>Ascomycota</taxon>
        <taxon>Pezizomycotina</taxon>
        <taxon>Sordariomycetes</taxon>
        <taxon>Hypocreomycetidae</taxon>
        <taxon>Hypocreales</taxon>
        <taxon>Nectriaceae</taxon>
        <taxon>Thelonectria</taxon>
    </lineage>
</organism>
<sequence>MSVKLVFLAFLLHLGCALAHPYGYNVCFEPLYQKLAPLSDYPPALSFCSQRYPRPPCTVTKRPTAVSTKVVTIPVTNTATVTTGYSTDIVYTATAISYIYTSTVVKTTTTSTSTATRYTSTSIQTVYTHSSFPVAYTSTATEYTVTGTDTITVPIATLPTTVTTTTVSTTSTVKTTTTVSSGTKTVTTHVDHGLRKRTAHPAQPSTTDPSSDPGKRSYGYPTKRDLFNRLKGLNRNKLQNACSCLKPKKH</sequence>
<feature type="region of interest" description="Disordered" evidence="1">
    <location>
        <begin position="184"/>
        <end position="222"/>
    </location>
</feature>
<proteinExistence type="predicted"/>
<dbReference type="AlphaFoldDB" id="A0A9P9ALD9"/>
<keyword evidence="2" id="KW-0732">Signal</keyword>
<evidence type="ECO:0000313" key="4">
    <source>
        <dbReference type="Proteomes" id="UP000777438"/>
    </source>
</evidence>